<feature type="compositionally biased region" description="Low complexity" evidence="1">
    <location>
        <begin position="384"/>
        <end position="394"/>
    </location>
</feature>
<dbReference type="EMBL" id="JBICYV010000023">
    <property type="protein sequence ID" value="MFG3015899.1"/>
    <property type="molecule type" value="Genomic_DNA"/>
</dbReference>
<evidence type="ECO:0000313" key="2">
    <source>
        <dbReference type="EMBL" id="MFG3015899.1"/>
    </source>
</evidence>
<organism evidence="2 3">
    <name type="scientific">Streptomyces cinerochromogenes</name>
    <dbReference type="NCBI Taxonomy" id="66422"/>
    <lineage>
        <taxon>Bacteria</taxon>
        <taxon>Bacillati</taxon>
        <taxon>Actinomycetota</taxon>
        <taxon>Actinomycetes</taxon>
        <taxon>Kitasatosporales</taxon>
        <taxon>Streptomycetaceae</taxon>
        <taxon>Streptomyces</taxon>
    </lineage>
</organism>
<evidence type="ECO:0000313" key="3">
    <source>
        <dbReference type="Proteomes" id="UP001604267"/>
    </source>
</evidence>
<feature type="region of interest" description="Disordered" evidence="1">
    <location>
        <begin position="21"/>
        <end position="68"/>
    </location>
</feature>
<feature type="compositionally biased region" description="Basic residues" evidence="1">
    <location>
        <begin position="367"/>
        <end position="383"/>
    </location>
</feature>
<feature type="region of interest" description="Disordered" evidence="1">
    <location>
        <begin position="284"/>
        <end position="303"/>
    </location>
</feature>
<feature type="compositionally biased region" description="Basic and acidic residues" evidence="1">
    <location>
        <begin position="124"/>
        <end position="148"/>
    </location>
</feature>
<accession>A0ABW7BFE0</accession>
<feature type="region of interest" description="Disordered" evidence="1">
    <location>
        <begin position="94"/>
        <end position="179"/>
    </location>
</feature>
<reference evidence="2 3" key="1">
    <citation type="submission" date="2024-10" db="EMBL/GenBank/DDBJ databases">
        <title>The Natural Products Discovery Center: Release of the First 8490 Sequenced Strains for Exploring Actinobacteria Biosynthetic Diversity.</title>
        <authorList>
            <person name="Kalkreuter E."/>
            <person name="Kautsar S.A."/>
            <person name="Yang D."/>
            <person name="Bader C.D."/>
            <person name="Teijaro C.N."/>
            <person name="Fluegel L."/>
            <person name="Davis C.M."/>
            <person name="Simpson J.R."/>
            <person name="Lauterbach L."/>
            <person name="Steele A.D."/>
            <person name="Gui C."/>
            <person name="Meng S."/>
            <person name="Li G."/>
            <person name="Viehrig K."/>
            <person name="Ye F."/>
            <person name="Su P."/>
            <person name="Kiefer A.F."/>
            <person name="Nichols A."/>
            <person name="Cepeda A.J."/>
            <person name="Yan W."/>
            <person name="Fan B."/>
            <person name="Jiang Y."/>
            <person name="Adhikari A."/>
            <person name="Zheng C.-J."/>
            <person name="Schuster L."/>
            <person name="Cowan T.M."/>
            <person name="Smanski M.J."/>
            <person name="Chevrette M.G."/>
            <person name="De Carvalho L.P.S."/>
            <person name="Shen B."/>
        </authorList>
    </citation>
    <scope>NUCLEOTIDE SEQUENCE [LARGE SCALE GENOMIC DNA]</scope>
    <source>
        <strain evidence="2 3">NPDC048320</strain>
    </source>
</reference>
<keyword evidence="3" id="KW-1185">Reference proteome</keyword>
<name>A0ABW7BFE0_9ACTN</name>
<comment type="caution">
    <text evidence="2">The sequence shown here is derived from an EMBL/GenBank/DDBJ whole genome shotgun (WGS) entry which is preliminary data.</text>
</comment>
<dbReference type="RefSeq" id="WP_392824066.1">
    <property type="nucleotide sequence ID" value="NZ_JBICYV010000023.1"/>
</dbReference>
<sequence>MLVPGRLADLQQAQAVQVLEEPAEHTCGQGRPAGRRGPGRQRPLQFAQRARPVGEERQHAFQQGGAAQQDLPQPDGFAGIHDVTAHLARRVAGRGGGRFGEVQGRRRQQGVRDGGAQVRGGGPRADEVDVLHGDRGQGTERRTGREQRGTPARPAGHRERGDLARPAAGRGLHRGPAHDAPQVGGAFAQLPARPGLPCDEPPLDVVGEAGRGAVHEGPHHRAGTRRTPDLLGDTLLFGHDRLPQCGDRRLGRLRLAQQSARLPCEIGGHGGRVLQHQAVRPARGRAGVQAPPQGEYGTPVGGGQRRVRYDLVAQPVGQRAGPYGESLGGVGLPGGTLEQVVSGPGRPGRAGHPAHPQQRRGPEHRTTGVRRLCRYLPHAHRTPSRPSAASASVSRHWRAVDSAPRFQWKTV</sequence>
<dbReference type="Proteomes" id="UP001604267">
    <property type="component" value="Unassembled WGS sequence"/>
</dbReference>
<evidence type="ECO:0000256" key="1">
    <source>
        <dbReference type="SAM" id="MobiDB-lite"/>
    </source>
</evidence>
<proteinExistence type="predicted"/>
<gene>
    <name evidence="2" type="ORF">ACGFZB_36735</name>
</gene>
<protein>
    <submittedName>
        <fullName evidence="2">Uncharacterized protein</fullName>
    </submittedName>
</protein>
<feature type="region of interest" description="Disordered" evidence="1">
    <location>
        <begin position="342"/>
        <end position="399"/>
    </location>
</feature>